<dbReference type="Gene3D" id="3.40.50.1820">
    <property type="entry name" value="alpha/beta hydrolase"/>
    <property type="match status" value="1"/>
</dbReference>
<dbReference type="InterPro" id="IPR005674">
    <property type="entry name" value="CocE/Ser_esterase"/>
</dbReference>
<protein>
    <recommendedName>
        <fullName evidence="3">Xaa-Pro dipeptidyl-peptidase C-terminal domain-containing protein</fullName>
    </recommendedName>
</protein>
<name>A0A8G1UM05_9ACTN</name>
<sequence length="535" mass="58257">MVAMPDGIRLATDVYLPEPAGTRRPAVLVRLPYDKSGRYTFLPEIAARLTAHGFVAVVQDVRGKFRSEGDRIPFVNEAADGAATIDWLTSQGWSNGVVGMMGDSYYGFTQWAAASTGHSALRAIVPRVTGSEFFRMFSPDLVPKIPLYEWVVHTFSARGMLEEPFAQSAHGIRYAFPEEAPHAARLLRGLVAANADLTIRDRVFPGGAPAARLDIPALNMGGWWDNLQRDQLADWRRASSSPAAGHQFLRMGATDHEDFPLHEDGEPHHNHETDDAALHRYLDVMTTDPLNFFDHYLRGREGAWHAPRVRYEVANSGWRVADRWAPGDAAEVLLTLTRLDRATASTDGGALVQGATSDSSSVSWGHDPSDPVPYLVESEWGQCADLPDERVLHGRADVATFTSHPQDAPVEIIGHVAAELVVEAPTSTTHVIARLLDVYPSGRARLIVEGAVVAHAGSGPTRVSVDMGDTAYALRTGHALRLAISTSCFPLYALHPGTDDDLWNPGSTAVATQTLHSRRDDPSVLRLSLRGGRLG</sequence>
<dbReference type="Pfam" id="PF08530">
    <property type="entry name" value="PepX_C"/>
    <property type="match status" value="1"/>
</dbReference>
<dbReference type="Proteomes" id="UP000267408">
    <property type="component" value="Unassembled WGS sequence"/>
</dbReference>
<evidence type="ECO:0000256" key="2">
    <source>
        <dbReference type="SAM" id="MobiDB-lite"/>
    </source>
</evidence>
<reference evidence="4 5" key="1">
    <citation type="submission" date="2018-11" db="EMBL/GenBank/DDBJ databases">
        <title>Sequencing the genomes of 1000 actinobacteria strains.</title>
        <authorList>
            <person name="Klenk H.-P."/>
        </authorList>
    </citation>
    <scope>NUCLEOTIDE SEQUENCE [LARGE SCALE GENOMIC DNA]</scope>
    <source>
        <strain evidence="4 5">DSM 44780</strain>
    </source>
</reference>
<evidence type="ECO:0000313" key="4">
    <source>
        <dbReference type="EMBL" id="ROR46540.1"/>
    </source>
</evidence>
<keyword evidence="1" id="KW-0378">Hydrolase</keyword>
<dbReference type="Gene3D" id="2.60.120.260">
    <property type="entry name" value="Galactose-binding domain-like"/>
    <property type="match status" value="1"/>
</dbReference>
<dbReference type="AlphaFoldDB" id="A0A8G1UM05"/>
<evidence type="ECO:0000313" key="5">
    <source>
        <dbReference type="Proteomes" id="UP000267408"/>
    </source>
</evidence>
<dbReference type="InterPro" id="IPR000383">
    <property type="entry name" value="Xaa-Pro-like_dom"/>
</dbReference>
<accession>A0A8G1UM05</accession>
<proteinExistence type="predicted"/>
<dbReference type="SMART" id="SM00939">
    <property type="entry name" value="PepX_C"/>
    <property type="match status" value="1"/>
</dbReference>
<feature type="domain" description="Xaa-Pro dipeptidyl-peptidase C-terminal" evidence="3">
    <location>
        <begin position="290"/>
        <end position="526"/>
    </location>
</feature>
<gene>
    <name evidence="4" type="ORF">EDD39_4815</name>
</gene>
<dbReference type="Pfam" id="PF02129">
    <property type="entry name" value="Peptidase_S15"/>
    <property type="match status" value="1"/>
</dbReference>
<feature type="region of interest" description="Disordered" evidence="2">
    <location>
        <begin position="347"/>
        <end position="368"/>
    </location>
</feature>
<dbReference type="InterPro" id="IPR029058">
    <property type="entry name" value="AB_hydrolase_fold"/>
</dbReference>
<feature type="compositionally biased region" description="Polar residues" evidence="2">
    <location>
        <begin position="354"/>
        <end position="363"/>
    </location>
</feature>
<comment type="caution">
    <text evidence="4">The sequence shown here is derived from an EMBL/GenBank/DDBJ whole genome shotgun (WGS) entry which is preliminary data.</text>
</comment>
<dbReference type="EMBL" id="RJVJ01000001">
    <property type="protein sequence ID" value="ROR46540.1"/>
    <property type="molecule type" value="Genomic_DNA"/>
</dbReference>
<dbReference type="GO" id="GO:0008239">
    <property type="term" value="F:dipeptidyl-peptidase activity"/>
    <property type="evidence" value="ECO:0007669"/>
    <property type="project" value="InterPro"/>
</dbReference>
<dbReference type="InterPro" id="IPR008979">
    <property type="entry name" value="Galactose-bd-like_sf"/>
</dbReference>
<organism evidence="4 5">
    <name type="scientific">Kitasatospora cineracea</name>
    <dbReference type="NCBI Taxonomy" id="88074"/>
    <lineage>
        <taxon>Bacteria</taxon>
        <taxon>Bacillati</taxon>
        <taxon>Actinomycetota</taxon>
        <taxon>Actinomycetes</taxon>
        <taxon>Kitasatosporales</taxon>
        <taxon>Streptomycetaceae</taxon>
        <taxon>Kitasatospora</taxon>
    </lineage>
</organism>
<dbReference type="SUPFAM" id="SSF49785">
    <property type="entry name" value="Galactose-binding domain-like"/>
    <property type="match status" value="1"/>
</dbReference>
<dbReference type="SUPFAM" id="SSF53474">
    <property type="entry name" value="alpha/beta-Hydrolases"/>
    <property type="match status" value="1"/>
</dbReference>
<evidence type="ECO:0000259" key="3">
    <source>
        <dbReference type="SMART" id="SM00939"/>
    </source>
</evidence>
<evidence type="ECO:0000256" key="1">
    <source>
        <dbReference type="ARBA" id="ARBA00022801"/>
    </source>
</evidence>
<dbReference type="Gene3D" id="1.10.3020.10">
    <property type="entry name" value="alpha-amino acid ester hydrolase ( Helical cap domain)"/>
    <property type="match status" value="1"/>
</dbReference>
<dbReference type="NCBIfam" id="TIGR00976">
    <property type="entry name" value="CocE_NonD"/>
    <property type="match status" value="1"/>
</dbReference>
<dbReference type="InterPro" id="IPR013736">
    <property type="entry name" value="Xaa-Pro_dipept_C"/>
</dbReference>